<comment type="caution">
    <text evidence="3">The sequence shown here is derived from an EMBL/GenBank/DDBJ whole genome shotgun (WGS) entry which is preliminary data.</text>
</comment>
<sequence>MLPAILAGAGILLIGGLLFFGGDDDKKEAKQAKTDTKASASADTAKSKSGSGGVAARPTDDAKPSPKRTKPKLNPVVENAIVTNGMAPDPGKKKEPTSFDSVEDEIAYWEDRLVAANRNLEIRQMAVERTPKIEEKIRNGNDPVNGLKEFEKRKQVVKDNLEKAEAEVEAIELKLSGLKG</sequence>
<feature type="compositionally biased region" description="Basic and acidic residues" evidence="2">
    <location>
        <begin position="27"/>
        <end position="36"/>
    </location>
</feature>
<evidence type="ECO:0000313" key="3">
    <source>
        <dbReference type="EMBL" id="EDM77577.1"/>
    </source>
</evidence>
<keyword evidence="1" id="KW-0175">Coiled coil</keyword>
<gene>
    <name evidence="3" type="ORF">PPSIR1_02793</name>
</gene>
<accession>A6G929</accession>
<feature type="coiled-coil region" evidence="1">
    <location>
        <begin position="147"/>
        <end position="174"/>
    </location>
</feature>
<evidence type="ECO:0000313" key="4">
    <source>
        <dbReference type="Proteomes" id="UP000005801"/>
    </source>
</evidence>
<dbReference type="EMBL" id="ABCS01000043">
    <property type="protein sequence ID" value="EDM77577.1"/>
    <property type="molecule type" value="Genomic_DNA"/>
</dbReference>
<dbReference type="Proteomes" id="UP000005801">
    <property type="component" value="Unassembled WGS sequence"/>
</dbReference>
<evidence type="ECO:0000256" key="1">
    <source>
        <dbReference type="SAM" id="Coils"/>
    </source>
</evidence>
<dbReference type="AlphaFoldDB" id="A6G929"/>
<feature type="compositionally biased region" description="Low complexity" evidence="2">
    <location>
        <begin position="37"/>
        <end position="49"/>
    </location>
</feature>
<protein>
    <submittedName>
        <fullName evidence="3">Uncharacterized protein</fullName>
    </submittedName>
</protein>
<name>A6G929_9BACT</name>
<organism evidence="3 4">
    <name type="scientific">Plesiocystis pacifica SIR-1</name>
    <dbReference type="NCBI Taxonomy" id="391625"/>
    <lineage>
        <taxon>Bacteria</taxon>
        <taxon>Pseudomonadati</taxon>
        <taxon>Myxococcota</taxon>
        <taxon>Polyangia</taxon>
        <taxon>Nannocystales</taxon>
        <taxon>Nannocystaceae</taxon>
        <taxon>Plesiocystis</taxon>
    </lineage>
</organism>
<reference evidence="3 4" key="1">
    <citation type="submission" date="2007-06" db="EMBL/GenBank/DDBJ databases">
        <authorList>
            <person name="Shimkets L."/>
            <person name="Ferriera S."/>
            <person name="Johnson J."/>
            <person name="Kravitz S."/>
            <person name="Beeson K."/>
            <person name="Sutton G."/>
            <person name="Rogers Y.-H."/>
            <person name="Friedman R."/>
            <person name="Frazier M."/>
            <person name="Venter J.C."/>
        </authorList>
    </citation>
    <scope>NUCLEOTIDE SEQUENCE [LARGE SCALE GENOMIC DNA]</scope>
    <source>
        <strain evidence="3 4">SIR-1</strain>
    </source>
</reference>
<evidence type="ECO:0000256" key="2">
    <source>
        <dbReference type="SAM" id="MobiDB-lite"/>
    </source>
</evidence>
<proteinExistence type="predicted"/>
<feature type="region of interest" description="Disordered" evidence="2">
    <location>
        <begin position="27"/>
        <end position="99"/>
    </location>
</feature>
<keyword evidence="4" id="KW-1185">Reference proteome</keyword>
<dbReference type="STRING" id="391625.PPSIR1_02793"/>